<sequence>MKKNKVLTGTLILTLAGFLTRIMGFFYKIYLSNMLSARDLGLYQLVFPVYGICFTLYASGIQTSISQMAASHPDKRRVLYTGMLCSVSIASLLSMLVYFNADFIAQSIILEPDCTSSFKVLACVFPFCGMTACINGYYYGLKRTAIPALNQLLEQLVRIISVYFLAIFIGSGDAKVTCELAVFGVVLGEIAADLFSLFSLFFHRPAKIIPSSRLRSSESIMKRLLLLAVPLTATRLIISLLNSGEAILIPHMLKAHGLSSSEALGLYGVLHGMAMPFILFPSTITNSLAVLLLPTISEAQADGRENRIQHIGGLTVKYSILIGLLSTCIFLVFGDALGNIFFHNPAAGTFMIILSWLCPFLYLSTTLGSIINGLGQTHLTFLNTVAGLSIRIGFLFFLVPGQGINGYLTGLLVSQLTISLLDFQAINRSFPLKIDAISWILKPGISLSFLGFLTHKSYQYFSMLPDISNALVLFLCCLGLCLSYLALLYILNVIRPSDFQF</sequence>
<dbReference type="GO" id="GO:0005886">
    <property type="term" value="C:plasma membrane"/>
    <property type="evidence" value="ECO:0007669"/>
    <property type="project" value="UniProtKB-SubCell"/>
</dbReference>
<feature type="transmembrane region" description="Helical" evidence="6">
    <location>
        <begin position="181"/>
        <end position="203"/>
    </location>
</feature>
<evidence type="ECO:0000256" key="3">
    <source>
        <dbReference type="ARBA" id="ARBA00022692"/>
    </source>
</evidence>
<keyword evidence="3 6" id="KW-0812">Transmembrane</keyword>
<evidence type="ECO:0000256" key="4">
    <source>
        <dbReference type="ARBA" id="ARBA00022989"/>
    </source>
</evidence>
<feature type="transmembrane region" description="Helical" evidence="6">
    <location>
        <begin position="346"/>
        <end position="367"/>
    </location>
</feature>
<feature type="transmembrane region" description="Helical" evidence="6">
    <location>
        <begin position="314"/>
        <end position="334"/>
    </location>
</feature>
<dbReference type="Pfam" id="PF01943">
    <property type="entry name" value="Polysacc_synt"/>
    <property type="match status" value="1"/>
</dbReference>
<dbReference type="InterPro" id="IPR024923">
    <property type="entry name" value="PG_synth_SpoVB"/>
</dbReference>
<organism evidence="7 8">
    <name type="scientific">Acetivibrio ethanolgignens</name>
    <dbReference type="NCBI Taxonomy" id="290052"/>
    <lineage>
        <taxon>Bacteria</taxon>
        <taxon>Bacillati</taxon>
        <taxon>Bacillota</taxon>
        <taxon>Clostridia</taxon>
        <taxon>Eubacteriales</taxon>
        <taxon>Oscillospiraceae</taxon>
        <taxon>Acetivibrio</taxon>
    </lineage>
</organism>
<feature type="transmembrane region" description="Helical" evidence="6">
    <location>
        <begin position="224"/>
        <end position="249"/>
    </location>
</feature>
<dbReference type="Proteomes" id="UP000054874">
    <property type="component" value="Unassembled WGS sequence"/>
</dbReference>
<dbReference type="PIRSF" id="PIRSF038958">
    <property type="entry name" value="PG_synth_SpoVB"/>
    <property type="match status" value="1"/>
</dbReference>
<evidence type="ECO:0000313" key="8">
    <source>
        <dbReference type="Proteomes" id="UP000054874"/>
    </source>
</evidence>
<dbReference type="InterPro" id="IPR050833">
    <property type="entry name" value="Poly_Biosynth_Transport"/>
</dbReference>
<accession>A0A0V8QEY8</accession>
<keyword evidence="4 6" id="KW-1133">Transmembrane helix</keyword>
<dbReference type="AlphaFoldDB" id="A0A0V8QEY8"/>
<evidence type="ECO:0000256" key="2">
    <source>
        <dbReference type="ARBA" id="ARBA00022475"/>
    </source>
</evidence>
<protein>
    <submittedName>
        <fullName evidence="7">Uncharacterized protein</fullName>
    </submittedName>
</protein>
<keyword evidence="8" id="KW-1185">Reference proteome</keyword>
<dbReference type="PANTHER" id="PTHR30250:SF24">
    <property type="entry name" value="STAGE V SPORULATION PROTEIN B"/>
    <property type="match status" value="1"/>
</dbReference>
<feature type="transmembrane region" description="Helical" evidence="6">
    <location>
        <begin position="40"/>
        <end position="58"/>
    </location>
</feature>
<name>A0A0V8QEY8_9FIRM</name>
<feature type="transmembrane region" description="Helical" evidence="6">
    <location>
        <begin position="269"/>
        <end position="293"/>
    </location>
</feature>
<keyword evidence="5 6" id="KW-0472">Membrane</keyword>
<evidence type="ECO:0000256" key="6">
    <source>
        <dbReference type="SAM" id="Phobius"/>
    </source>
</evidence>
<feature type="transmembrane region" description="Helical" evidence="6">
    <location>
        <begin position="467"/>
        <end position="491"/>
    </location>
</feature>
<gene>
    <name evidence="7" type="ORF">ASU35_02180</name>
</gene>
<dbReference type="OrthoDB" id="9775950at2"/>
<dbReference type="EMBL" id="LNAM01000164">
    <property type="protein sequence ID" value="KSV58633.1"/>
    <property type="molecule type" value="Genomic_DNA"/>
</dbReference>
<evidence type="ECO:0000256" key="5">
    <source>
        <dbReference type="ARBA" id="ARBA00023136"/>
    </source>
</evidence>
<reference evidence="7 8" key="1">
    <citation type="submission" date="2015-11" db="EMBL/GenBank/DDBJ databases">
        <title>Butyribacter intestini gen. nov., sp. nov., a butyric acid-producing bacterium of the family Lachnospiraceae isolated from the human faeces.</title>
        <authorList>
            <person name="Zou Y."/>
            <person name="Xue W."/>
            <person name="Luo G."/>
            <person name="Lv M."/>
        </authorList>
    </citation>
    <scope>NUCLEOTIDE SEQUENCE [LARGE SCALE GENOMIC DNA]</scope>
    <source>
        <strain evidence="7 8">ACET-33324</strain>
    </source>
</reference>
<feature type="transmembrane region" description="Helical" evidence="6">
    <location>
        <begin position="119"/>
        <end position="140"/>
    </location>
</feature>
<dbReference type="CDD" id="cd13124">
    <property type="entry name" value="MATE_SpoVB_like"/>
    <property type="match status" value="1"/>
</dbReference>
<comment type="caution">
    <text evidence="7">The sequence shown here is derived from an EMBL/GenBank/DDBJ whole genome shotgun (WGS) entry which is preliminary data.</text>
</comment>
<dbReference type="RefSeq" id="WP_058353068.1">
    <property type="nucleotide sequence ID" value="NZ_CABMMD010000164.1"/>
</dbReference>
<evidence type="ECO:0000256" key="1">
    <source>
        <dbReference type="ARBA" id="ARBA00004651"/>
    </source>
</evidence>
<evidence type="ECO:0000313" key="7">
    <source>
        <dbReference type="EMBL" id="KSV58633.1"/>
    </source>
</evidence>
<proteinExistence type="predicted"/>
<dbReference type="STRING" id="290052.ASU35_02180"/>
<dbReference type="InterPro" id="IPR002797">
    <property type="entry name" value="Polysacc_synth"/>
</dbReference>
<comment type="subcellular location">
    <subcellularLocation>
        <location evidence="1">Cell membrane</location>
        <topology evidence="1">Multi-pass membrane protein</topology>
    </subcellularLocation>
</comment>
<feature type="transmembrane region" description="Helical" evidence="6">
    <location>
        <begin position="78"/>
        <end position="99"/>
    </location>
</feature>
<dbReference type="PANTHER" id="PTHR30250">
    <property type="entry name" value="PST FAMILY PREDICTED COLANIC ACID TRANSPORTER"/>
    <property type="match status" value="1"/>
</dbReference>
<feature type="transmembrane region" description="Helical" evidence="6">
    <location>
        <begin position="152"/>
        <end position="169"/>
    </location>
</feature>
<keyword evidence="2" id="KW-1003">Cell membrane</keyword>